<dbReference type="EMBL" id="AP019860">
    <property type="protein sequence ID" value="BBM83967.1"/>
    <property type="molecule type" value="Genomic_DNA"/>
</dbReference>
<accession>A0A5S9ILZ3</accession>
<dbReference type="AlphaFoldDB" id="A0A5S9ILZ3"/>
<organism evidence="2 3">
    <name type="scientific">Uabimicrobium amorphum</name>
    <dbReference type="NCBI Taxonomy" id="2596890"/>
    <lineage>
        <taxon>Bacteria</taxon>
        <taxon>Pseudomonadati</taxon>
        <taxon>Planctomycetota</taxon>
        <taxon>Candidatus Uabimicrobiia</taxon>
        <taxon>Candidatus Uabimicrobiales</taxon>
        <taxon>Candidatus Uabimicrobiaceae</taxon>
        <taxon>Candidatus Uabimicrobium</taxon>
    </lineage>
</organism>
<dbReference type="InterPro" id="IPR015797">
    <property type="entry name" value="NUDIX_hydrolase-like_dom_sf"/>
</dbReference>
<keyword evidence="2" id="KW-0378">Hydrolase</keyword>
<dbReference type="InterPro" id="IPR000086">
    <property type="entry name" value="NUDIX_hydrolase_dom"/>
</dbReference>
<name>A0A5S9ILZ3_UABAM</name>
<dbReference type="PANTHER" id="PTHR10885">
    <property type="entry name" value="ISOPENTENYL-DIPHOSPHATE DELTA-ISOMERASE"/>
    <property type="match status" value="1"/>
</dbReference>
<dbReference type="KEGG" id="uam:UABAM_02322"/>
<dbReference type="PROSITE" id="PS51462">
    <property type="entry name" value="NUDIX"/>
    <property type="match status" value="1"/>
</dbReference>
<dbReference type="RefSeq" id="WP_151968147.1">
    <property type="nucleotide sequence ID" value="NZ_AP019860.1"/>
</dbReference>
<dbReference type="Pfam" id="PF00293">
    <property type="entry name" value="NUDIX"/>
    <property type="match status" value="1"/>
</dbReference>
<dbReference type="SUPFAM" id="SSF55811">
    <property type="entry name" value="Nudix"/>
    <property type="match status" value="1"/>
</dbReference>
<dbReference type="GO" id="GO:0016787">
    <property type="term" value="F:hydrolase activity"/>
    <property type="evidence" value="ECO:0007669"/>
    <property type="project" value="UniProtKB-KW"/>
</dbReference>
<proteinExistence type="predicted"/>
<dbReference type="PANTHER" id="PTHR10885:SF0">
    <property type="entry name" value="ISOPENTENYL-DIPHOSPHATE DELTA-ISOMERASE"/>
    <property type="match status" value="1"/>
</dbReference>
<dbReference type="Proteomes" id="UP000326354">
    <property type="component" value="Chromosome"/>
</dbReference>
<evidence type="ECO:0000259" key="1">
    <source>
        <dbReference type="PROSITE" id="PS51462"/>
    </source>
</evidence>
<keyword evidence="3" id="KW-1185">Reference proteome</keyword>
<reference evidence="2 3" key="1">
    <citation type="submission" date="2019-08" db="EMBL/GenBank/DDBJ databases">
        <title>Complete genome sequence of Candidatus Uab amorphum.</title>
        <authorList>
            <person name="Shiratori T."/>
            <person name="Suzuki S."/>
            <person name="Kakizawa Y."/>
            <person name="Ishida K."/>
        </authorList>
    </citation>
    <scope>NUCLEOTIDE SEQUENCE [LARGE SCALE GENOMIC DNA]</scope>
    <source>
        <strain evidence="2 3">SRT547</strain>
    </source>
</reference>
<feature type="domain" description="Nudix hydrolase" evidence="1">
    <location>
        <begin position="27"/>
        <end position="157"/>
    </location>
</feature>
<evidence type="ECO:0000313" key="2">
    <source>
        <dbReference type="EMBL" id="BBM83967.1"/>
    </source>
</evidence>
<dbReference type="Gene3D" id="3.90.79.10">
    <property type="entry name" value="Nucleoside Triphosphate Pyrophosphohydrolase"/>
    <property type="match status" value="1"/>
</dbReference>
<protein>
    <submittedName>
        <fullName evidence="2">Putative Nudix hydrolase</fullName>
    </submittedName>
</protein>
<sequence length="164" mass="18944">MEYLYLVDKDDRVLGEISRDEAHKKELLHRAGVVFVENEKAQVFLTERSHKKKFFPGCLDSACSFHVQYGHTYEQAAVIELYEETQITTCISFLGKFLLDESPDRMIVAVFRAISPQIPVLDLQEASYGKYYTLNEADSAIESQLTTSWLPHAWQIYRNFVPSK</sequence>
<dbReference type="OrthoDB" id="9786032at2"/>
<evidence type="ECO:0000313" key="3">
    <source>
        <dbReference type="Proteomes" id="UP000326354"/>
    </source>
</evidence>
<gene>
    <name evidence="2" type="ORF">UABAM_02322</name>
</gene>